<evidence type="ECO:0000313" key="2">
    <source>
        <dbReference type="Proteomes" id="UP000515146"/>
    </source>
</evidence>
<dbReference type="RefSeq" id="XP_027204504.1">
    <property type="nucleotide sequence ID" value="XM_027348703.1"/>
</dbReference>
<dbReference type="Proteomes" id="UP000515146">
    <property type="component" value="Unplaced"/>
</dbReference>
<feature type="compositionally biased region" description="Low complexity" evidence="1">
    <location>
        <begin position="8"/>
        <end position="21"/>
    </location>
</feature>
<organism evidence="2 3">
    <name type="scientific">Dermatophagoides pteronyssinus</name>
    <name type="common">European house dust mite</name>
    <dbReference type="NCBI Taxonomy" id="6956"/>
    <lineage>
        <taxon>Eukaryota</taxon>
        <taxon>Metazoa</taxon>
        <taxon>Ecdysozoa</taxon>
        <taxon>Arthropoda</taxon>
        <taxon>Chelicerata</taxon>
        <taxon>Arachnida</taxon>
        <taxon>Acari</taxon>
        <taxon>Acariformes</taxon>
        <taxon>Sarcoptiformes</taxon>
        <taxon>Astigmata</taxon>
        <taxon>Psoroptidia</taxon>
        <taxon>Analgoidea</taxon>
        <taxon>Pyroglyphidae</taxon>
        <taxon>Dermatophagoidinae</taxon>
        <taxon>Dermatophagoides</taxon>
    </lineage>
</organism>
<protein>
    <submittedName>
        <fullName evidence="3">BBSome-interacting protein 1-like</fullName>
    </submittedName>
</protein>
<proteinExistence type="predicted"/>
<dbReference type="InterPro" id="IPR028233">
    <property type="entry name" value="BBIP10"/>
</dbReference>
<feature type="region of interest" description="Disordered" evidence="1">
    <location>
        <begin position="1"/>
        <end position="21"/>
    </location>
</feature>
<evidence type="ECO:0000313" key="3">
    <source>
        <dbReference type="RefSeq" id="XP_027204504.1"/>
    </source>
</evidence>
<dbReference type="InParanoid" id="A0A6P6YI30"/>
<sequence length="77" mass="8544">MSGDNQPSSATSSLSTGSVSQTEIKPIIPSQHIVIIEERPYFVLCKPKLLPLKSIALLQVENIQRDAEEKIKLMQQP</sequence>
<dbReference type="GO" id="GO:0097500">
    <property type="term" value="P:receptor localization to non-motile cilium"/>
    <property type="evidence" value="ECO:0007669"/>
    <property type="project" value="TreeGrafter"/>
</dbReference>
<dbReference type="GO" id="GO:0034464">
    <property type="term" value="C:BBSome"/>
    <property type="evidence" value="ECO:0007669"/>
    <property type="project" value="InterPro"/>
</dbReference>
<dbReference type="PANTHER" id="PTHR28596:SF1">
    <property type="entry name" value="BBSOME-INTERACTING PROTEIN 1"/>
    <property type="match status" value="1"/>
</dbReference>
<dbReference type="PANTHER" id="PTHR28596">
    <property type="entry name" value="BBSOME-INTERACTING PROTEIN 1"/>
    <property type="match status" value="1"/>
</dbReference>
<name>A0A6P6YI30_DERPT</name>
<dbReference type="OMA" id="HIVIIEE"/>
<dbReference type="GO" id="GO:0060271">
    <property type="term" value="P:cilium assembly"/>
    <property type="evidence" value="ECO:0007669"/>
    <property type="project" value="InterPro"/>
</dbReference>
<accession>A0A6P6YI30</accession>
<dbReference type="AlphaFoldDB" id="A0A6P6YI30"/>
<keyword evidence="2" id="KW-1185">Reference proteome</keyword>
<dbReference type="Pfam" id="PF14777">
    <property type="entry name" value="BBIP10"/>
    <property type="match status" value="1"/>
</dbReference>
<dbReference type="OrthoDB" id="2154978at2759"/>
<dbReference type="KEGG" id="dpte:113798207"/>
<gene>
    <name evidence="3" type="primary">LOC113798207</name>
</gene>
<evidence type="ECO:0000256" key="1">
    <source>
        <dbReference type="SAM" id="MobiDB-lite"/>
    </source>
</evidence>
<reference evidence="3" key="1">
    <citation type="submission" date="2025-08" db="UniProtKB">
        <authorList>
            <consortium name="RefSeq"/>
        </authorList>
    </citation>
    <scope>IDENTIFICATION</scope>
    <source>
        <strain evidence="3">Airmid</strain>
    </source>
</reference>
<dbReference type="GeneID" id="113798207"/>